<dbReference type="Proteomes" id="UP000683246">
    <property type="component" value="Chromosome"/>
</dbReference>
<evidence type="ECO:0000256" key="3">
    <source>
        <dbReference type="ARBA" id="ARBA00023295"/>
    </source>
</evidence>
<dbReference type="PANTHER" id="PTHR31339">
    <property type="entry name" value="PECTIN LYASE-RELATED"/>
    <property type="match status" value="1"/>
</dbReference>
<evidence type="ECO:0000256" key="2">
    <source>
        <dbReference type="ARBA" id="ARBA00022801"/>
    </source>
</evidence>
<dbReference type="RefSeq" id="WP_212697594.1">
    <property type="nucleotide sequence ID" value="NZ_CP058649.1"/>
</dbReference>
<protein>
    <submittedName>
        <fullName evidence="6">Glycoside hydrolase family 28 protein</fullName>
    </submittedName>
</protein>
<dbReference type="Gene3D" id="2.160.20.10">
    <property type="entry name" value="Single-stranded right-handed beta-helix, Pectin lyase-like"/>
    <property type="match status" value="1"/>
</dbReference>
<proteinExistence type="inferred from homology"/>
<dbReference type="InterPro" id="IPR000743">
    <property type="entry name" value="Glyco_hydro_28"/>
</dbReference>
<evidence type="ECO:0000259" key="5">
    <source>
        <dbReference type="Pfam" id="PF12708"/>
    </source>
</evidence>
<name>A0A8J8MI77_9FIRM</name>
<keyword evidence="3 4" id="KW-0326">Glycosidase</keyword>
<evidence type="ECO:0000313" key="6">
    <source>
        <dbReference type="EMBL" id="QUI22115.1"/>
    </source>
</evidence>
<dbReference type="PANTHER" id="PTHR31339:SF9">
    <property type="entry name" value="PLASMIN AND FIBRONECTIN-BINDING PROTEIN A"/>
    <property type="match status" value="1"/>
</dbReference>
<dbReference type="InterPro" id="IPR006626">
    <property type="entry name" value="PbH1"/>
</dbReference>
<organism evidence="6 7">
    <name type="scientific">Vallitalea pronyensis</name>
    <dbReference type="NCBI Taxonomy" id="1348613"/>
    <lineage>
        <taxon>Bacteria</taxon>
        <taxon>Bacillati</taxon>
        <taxon>Bacillota</taxon>
        <taxon>Clostridia</taxon>
        <taxon>Lachnospirales</taxon>
        <taxon>Vallitaleaceae</taxon>
        <taxon>Vallitalea</taxon>
    </lineage>
</organism>
<dbReference type="InterPro" id="IPR012334">
    <property type="entry name" value="Pectin_lyas_fold"/>
</dbReference>
<comment type="similarity">
    <text evidence="1 4">Belongs to the glycosyl hydrolase 28 family.</text>
</comment>
<reference evidence="6" key="1">
    <citation type="submission" date="2020-07" db="EMBL/GenBank/DDBJ databases">
        <title>Vallitalea pronyensis genome.</title>
        <authorList>
            <person name="Postec A."/>
        </authorList>
    </citation>
    <scope>NUCLEOTIDE SEQUENCE</scope>
    <source>
        <strain evidence="6">FatNI3</strain>
    </source>
</reference>
<accession>A0A8J8MI77</accession>
<gene>
    <name evidence="6" type="ORF">HZI73_07295</name>
</gene>
<dbReference type="SMART" id="SM00710">
    <property type="entry name" value="PbH1"/>
    <property type="match status" value="5"/>
</dbReference>
<dbReference type="Pfam" id="PF12708">
    <property type="entry name" value="Pect-lyase_RHGA_epim"/>
    <property type="match status" value="1"/>
</dbReference>
<dbReference type="KEGG" id="vpy:HZI73_07295"/>
<dbReference type="SUPFAM" id="SSF51126">
    <property type="entry name" value="Pectin lyase-like"/>
    <property type="match status" value="1"/>
</dbReference>
<dbReference type="EMBL" id="CP058649">
    <property type="protein sequence ID" value="QUI22115.1"/>
    <property type="molecule type" value="Genomic_DNA"/>
</dbReference>
<dbReference type="InterPro" id="IPR051801">
    <property type="entry name" value="GH28_Enzymes"/>
</dbReference>
<keyword evidence="7" id="KW-1185">Reference proteome</keyword>
<evidence type="ECO:0000256" key="4">
    <source>
        <dbReference type="RuleBase" id="RU361169"/>
    </source>
</evidence>
<dbReference type="InterPro" id="IPR011050">
    <property type="entry name" value="Pectin_lyase_fold/virulence"/>
</dbReference>
<feature type="domain" description="Rhamnogalacturonase A/B/Epimerase-like pectate lyase" evidence="5">
    <location>
        <begin position="3"/>
        <end position="77"/>
    </location>
</feature>
<dbReference type="InterPro" id="IPR024535">
    <property type="entry name" value="RHGA/B-epi-like_pectate_lyase"/>
</dbReference>
<evidence type="ECO:0000313" key="7">
    <source>
        <dbReference type="Proteomes" id="UP000683246"/>
    </source>
</evidence>
<sequence length="426" mass="47072">MIYNVRDFGAIGDGLTDDTQAIQDAMDACSNTDGEVIIPQGVYQCGTVYLRSKMTLNIKQHAVLLGSDVINDYVETQADFTDAVGQKRGRCLLLGFQVKDVHVKGEGCICGRGHGFVPEEDSFPIRPFLVRFIACEDIDIEGITLRDAGAWCLHLHSSRNITISHVTIDNHVNRNNDGIDIDACSHVLIQSCYINTGDDAICLKTTKDEPCEHIVVKHCVISSHWSGFKIGTESVGDFRDIQVEDCFFYDIKGCAIKIVPVDGGHVEGVKIRRINLLRCTGPIFVASGNRLNTYFNEARSEPGTIKQVIIEHVCGDVIEAVGNGTNGLDDAKGCVVISGILEQPVEDIIIRSCDLSMPGGVKTIREAYQVPEMEDRYPEFGNFGILPAYGFFLRHGKNITLENNVIRLKKEDCRLEVVKEDIMEDS</sequence>
<dbReference type="AlphaFoldDB" id="A0A8J8MI77"/>
<dbReference type="GO" id="GO:0005975">
    <property type="term" value="P:carbohydrate metabolic process"/>
    <property type="evidence" value="ECO:0007669"/>
    <property type="project" value="InterPro"/>
</dbReference>
<dbReference type="Pfam" id="PF00295">
    <property type="entry name" value="Glyco_hydro_28"/>
    <property type="match status" value="1"/>
</dbReference>
<keyword evidence="2 4" id="KW-0378">Hydrolase</keyword>
<evidence type="ECO:0000256" key="1">
    <source>
        <dbReference type="ARBA" id="ARBA00008834"/>
    </source>
</evidence>
<dbReference type="GO" id="GO:0004650">
    <property type="term" value="F:polygalacturonase activity"/>
    <property type="evidence" value="ECO:0007669"/>
    <property type="project" value="InterPro"/>
</dbReference>